<evidence type="ECO:0000256" key="1">
    <source>
        <dbReference type="ARBA" id="ARBA00022993"/>
    </source>
</evidence>
<evidence type="ECO:0000256" key="4">
    <source>
        <dbReference type="ARBA" id="ARBA00066422"/>
    </source>
</evidence>
<dbReference type="EMBL" id="JAEHOE010000039">
    <property type="protein sequence ID" value="KAG2493200.1"/>
    <property type="molecule type" value="Genomic_DNA"/>
</dbReference>
<comment type="pathway">
    <text evidence="3">Cofactor biosynthesis; coenzyme A biosynthesis; CoA from (R)-pantothenate: step 3/5.</text>
</comment>
<dbReference type="GO" id="GO:0015937">
    <property type="term" value="P:coenzyme A biosynthetic process"/>
    <property type="evidence" value="ECO:0007669"/>
    <property type="project" value="UniProtKB-KW"/>
</dbReference>
<organism evidence="6 7">
    <name type="scientific">Edaphochlamys debaryana</name>
    <dbReference type="NCBI Taxonomy" id="47281"/>
    <lineage>
        <taxon>Eukaryota</taxon>
        <taxon>Viridiplantae</taxon>
        <taxon>Chlorophyta</taxon>
        <taxon>core chlorophytes</taxon>
        <taxon>Chlorophyceae</taxon>
        <taxon>CS clade</taxon>
        <taxon>Chlamydomonadales</taxon>
        <taxon>Chlamydomonadales incertae sedis</taxon>
        <taxon>Edaphochlamys</taxon>
    </lineage>
</organism>
<dbReference type="PANTHER" id="PTHR14359">
    <property type="entry name" value="HOMO-OLIGOMERIC FLAVIN CONTAINING CYS DECARBOXYLASE FAMILY"/>
    <property type="match status" value="1"/>
</dbReference>
<evidence type="ECO:0000256" key="3">
    <source>
        <dbReference type="ARBA" id="ARBA00060685"/>
    </source>
</evidence>
<feature type="domain" description="Flavoprotein" evidence="5">
    <location>
        <begin position="18"/>
        <end position="164"/>
    </location>
</feature>
<dbReference type="Pfam" id="PF02441">
    <property type="entry name" value="Flavoprotein"/>
    <property type="match status" value="1"/>
</dbReference>
<comment type="similarity">
    <text evidence="2">Belongs to the HFCD (homooligomeric flavin containing Cys decarboxylase) superfamily.</text>
</comment>
<dbReference type="AlphaFoldDB" id="A0A835Y019"/>
<dbReference type="SUPFAM" id="SSF52507">
    <property type="entry name" value="Homo-oligomeric flavin-containing Cys decarboxylases, HFCD"/>
    <property type="match status" value="1"/>
</dbReference>
<reference evidence="6" key="1">
    <citation type="journal article" date="2020" name="bioRxiv">
        <title>Comparative genomics of Chlamydomonas.</title>
        <authorList>
            <person name="Craig R.J."/>
            <person name="Hasan A.R."/>
            <person name="Ness R.W."/>
            <person name="Keightley P.D."/>
        </authorList>
    </citation>
    <scope>NUCLEOTIDE SEQUENCE</scope>
    <source>
        <strain evidence="6">CCAP 11/70</strain>
    </source>
</reference>
<comment type="caution">
    <text evidence="6">The sequence shown here is derived from an EMBL/GenBank/DDBJ whole genome shotgun (WGS) entry which is preliminary data.</text>
</comment>
<name>A0A835Y019_9CHLO</name>
<keyword evidence="1" id="KW-0173">Coenzyme A biosynthesis</keyword>
<dbReference type="InterPro" id="IPR036551">
    <property type="entry name" value="Flavin_trans-like"/>
</dbReference>
<proteinExistence type="inferred from homology"/>
<protein>
    <recommendedName>
        <fullName evidence="4">phosphopantothenoylcysteine decarboxylase</fullName>
        <ecNumber evidence="4">4.1.1.36</ecNumber>
    </recommendedName>
</protein>
<evidence type="ECO:0000313" key="6">
    <source>
        <dbReference type="EMBL" id="KAG2493200.1"/>
    </source>
</evidence>
<dbReference type="EC" id="4.1.1.36" evidence="4"/>
<evidence type="ECO:0000259" key="5">
    <source>
        <dbReference type="Pfam" id="PF02441"/>
    </source>
</evidence>
<evidence type="ECO:0000256" key="2">
    <source>
        <dbReference type="ARBA" id="ARBA00038350"/>
    </source>
</evidence>
<dbReference type="GO" id="GO:0010181">
    <property type="term" value="F:FMN binding"/>
    <property type="evidence" value="ECO:0007669"/>
    <property type="project" value="TreeGrafter"/>
</dbReference>
<accession>A0A835Y019</accession>
<dbReference type="OrthoDB" id="1532798at2759"/>
<gene>
    <name evidence="6" type="ORF">HYH03_008620</name>
</gene>
<evidence type="ECO:0000313" key="7">
    <source>
        <dbReference type="Proteomes" id="UP000612055"/>
    </source>
</evidence>
<dbReference type="Gene3D" id="3.40.50.1950">
    <property type="entry name" value="Flavin prenyltransferase-like"/>
    <property type="match status" value="1"/>
</dbReference>
<dbReference type="PANTHER" id="PTHR14359:SF6">
    <property type="entry name" value="PHOSPHOPANTOTHENOYLCYSTEINE DECARBOXYLASE"/>
    <property type="match status" value="1"/>
</dbReference>
<dbReference type="GO" id="GO:0071513">
    <property type="term" value="C:phosphopantothenoylcysteine decarboxylase complex"/>
    <property type="evidence" value="ECO:0007669"/>
    <property type="project" value="TreeGrafter"/>
</dbReference>
<dbReference type="Proteomes" id="UP000612055">
    <property type="component" value="Unassembled WGS sequence"/>
</dbReference>
<dbReference type="InterPro" id="IPR003382">
    <property type="entry name" value="Flavoprotein"/>
</dbReference>
<keyword evidence="7" id="KW-1185">Reference proteome</keyword>
<dbReference type="GO" id="GO:0004633">
    <property type="term" value="F:phosphopantothenoylcysteine decarboxylase activity"/>
    <property type="evidence" value="ECO:0007669"/>
    <property type="project" value="UniProtKB-EC"/>
</dbReference>
<sequence length="273" mass="26395">MADGVGEATVPSGARRPRVLLGATGSVASIKVAALCQLLLEFADVKLVVTSSAKNFINEDDLPEAVKPILGDEAEWRQWRSVGDPVLHIELRRWADALVVAPLSANSLAKMANGMADNLLTCVVRAWDFAKPMLLAPAMNTAMWASPFTARHLDTLVQLGGGGGGGAGSSGGVGAGAAMAASAGAGSGRGVELRAGAAEAASAGPAGGAAGGGGGGWGGGGGGGSVAVVPPVVKRLACGDEGAGAMAAPADVAAATRAALQRAGVVGGAGGQG</sequence>